<feature type="compositionally biased region" description="Basic and acidic residues" evidence="1">
    <location>
        <begin position="501"/>
        <end position="515"/>
    </location>
</feature>
<accession>A0ABQ5I3K8</accession>
<keyword evidence="3" id="KW-1185">Reference proteome</keyword>
<reference evidence="2" key="1">
    <citation type="journal article" date="2022" name="Int. J. Mol. Sci.">
        <title>Draft Genome of Tanacetum Coccineum: Genomic Comparison of Closely Related Tanacetum-Family Plants.</title>
        <authorList>
            <person name="Yamashiro T."/>
            <person name="Shiraishi A."/>
            <person name="Nakayama K."/>
            <person name="Satake H."/>
        </authorList>
    </citation>
    <scope>NUCLEOTIDE SEQUENCE</scope>
</reference>
<evidence type="ECO:0000313" key="3">
    <source>
        <dbReference type="Proteomes" id="UP001151760"/>
    </source>
</evidence>
<feature type="compositionally biased region" description="Acidic residues" evidence="1">
    <location>
        <begin position="165"/>
        <end position="203"/>
    </location>
</feature>
<proteinExistence type="predicted"/>
<protein>
    <submittedName>
        <fullName evidence="2">Uncharacterized protein</fullName>
    </submittedName>
</protein>
<dbReference type="EMBL" id="BQNB010020321">
    <property type="protein sequence ID" value="GJT94704.1"/>
    <property type="molecule type" value="Genomic_DNA"/>
</dbReference>
<comment type="caution">
    <text evidence="2">The sequence shown here is derived from an EMBL/GenBank/DDBJ whole genome shotgun (WGS) entry which is preliminary data.</text>
</comment>
<name>A0ABQ5I3K8_9ASTR</name>
<dbReference type="Proteomes" id="UP001151760">
    <property type="component" value="Unassembled WGS sequence"/>
</dbReference>
<feature type="region of interest" description="Disordered" evidence="1">
    <location>
        <begin position="478"/>
        <end position="541"/>
    </location>
</feature>
<gene>
    <name evidence="2" type="ORF">Tco_1090222</name>
</gene>
<evidence type="ECO:0000313" key="2">
    <source>
        <dbReference type="EMBL" id="GJT94704.1"/>
    </source>
</evidence>
<feature type="region of interest" description="Disordered" evidence="1">
    <location>
        <begin position="555"/>
        <end position="586"/>
    </location>
</feature>
<feature type="compositionally biased region" description="Acidic residues" evidence="1">
    <location>
        <begin position="215"/>
        <end position="244"/>
    </location>
</feature>
<feature type="region of interest" description="Disordered" evidence="1">
    <location>
        <begin position="164"/>
        <end position="260"/>
    </location>
</feature>
<organism evidence="2 3">
    <name type="scientific">Tanacetum coccineum</name>
    <dbReference type="NCBI Taxonomy" id="301880"/>
    <lineage>
        <taxon>Eukaryota</taxon>
        <taxon>Viridiplantae</taxon>
        <taxon>Streptophyta</taxon>
        <taxon>Embryophyta</taxon>
        <taxon>Tracheophyta</taxon>
        <taxon>Spermatophyta</taxon>
        <taxon>Magnoliopsida</taxon>
        <taxon>eudicotyledons</taxon>
        <taxon>Gunneridae</taxon>
        <taxon>Pentapetalae</taxon>
        <taxon>asterids</taxon>
        <taxon>campanulids</taxon>
        <taxon>Asterales</taxon>
        <taxon>Asteraceae</taxon>
        <taxon>Asteroideae</taxon>
        <taxon>Anthemideae</taxon>
        <taxon>Anthemidinae</taxon>
        <taxon>Tanacetum</taxon>
    </lineage>
</organism>
<evidence type="ECO:0000256" key="1">
    <source>
        <dbReference type="SAM" id="MobiDB-lite"/>
    </source>
</evidence>
<sequence>MDIIRTEQIALDDALVAPANRLKIGKSNIRLSSDLKSKEATLQVVFDVLKLTPFYKAFQITTDVPEIYMQEFWATTKVHHHSIHFKMNNKKHIANLEYFRQMLQIYPKLLDQQFEELPFEEEILTFLRDHGYSGEIKVIIDVNVNKLHQPWISFVTVISKCLSVSEDDDDDDNDDDVDKDDDDDDVDNQDDDGQDDEDQDDFSTQDQEGTHNEEESNEESDDESNEESDEEVQGENIEEDEMDEEATHKKDETNVQGTQVTEDTHVIITAPVNPEGQQQSSSVSSGFVTNMLNPSPDSGIDLIFNLNTKGTSLVDVLITTIVEPPVLFDHRLKTLENDFSEFKQKNQFAATVSLIPGIVDSYLANKMNEVKIIKEQVREQVKTQVTKILPKIEKTVKEKLEAEVLARSSNEAKTSHVVAANLSELELKKILIDKMESNKSIHRSEEQKNLYKALVDTYESNNLILDTYGDIVSFKRHRDDEDKDEEPSNGSNRGSKRRRAGKEPESTSAPKEKISKTTGKSTEGSKSHHKSAGESAQTKEPIHTAKDLEEPAHQEFETGVTEDQPVEETSQLTDWFQRPTKLSSPDRDFKKTLHDSCGPVQPCLGSLAQREDPCDSFNKLMDTPLDLSTFMMNQIKADTLTPELLAGPTFELMKGSCKSMVELEYLFEEVYKATTDQLDWNNPEGQQYPYDLRKPLPLIPNSRGRRVIPFDHFINYDLAYLSGGVSSRKYTTSVTKTKAEDYGHIKWIEDLVPNRKWIEWHNYKHLDWIIVRRDDDTLYKFKEGDFNRLRIQDIKDMLLLFVQGKLTNLTVEKRLAFNGSLRIPDLKQREAYTTYSNPRGFIYQNKDKKNILMCIHELHKFSDGTLNDVWTALNDRLKGIRMQYLPQTIWRQSDEDKAGAMIQLIDKQLKTKRIMRSLGKFIAGNPVKEILLKLNLPDHRILKDGGEVKEFQRSFCHYDTERLSRSDKVLKLKNFMKDATLKLFKSTNQERYKHVGPEVTSLQDGKIHKMAKRDYAWLMISMCSRSHSRQAKEQALT</sequence>
<reference evidence="2" key="2">
    <citation type="submission" date="2022-01" db="EMBL/GenBank/DDBJ databases">
        <authorList>
            <person name="Yamashiro T."/>
            <person name="Shiraishi A."/>
            <person name="Satake H."/>
            <person name="Nakayama K."/>
        </authorList>
    </citation>
    <scope>NUCLEOTIDE SEQUENCE</scope>
</reference>